<protein>
    <submittedName>
        <fullName evidence="1">Uncharacterized protein</fullName>
    </submittedName>
</protein>
<gene>
    <name evidence="1" type="ORF">AKJ35_01025</name>
</gene>
<dbReference type="EMBL" id="LHYO01000008">
    <property type="protein sequence ID" value="KXB09312.1"/>
    <property type="molecule type" value="Genomic_DNA"/>
</dbReference>
<evidence type="ECO:0000313" key="2">
    <source>
        <dbReference type="Proteomes" id="UP000070399"/>
    </source>
</evidence>
<name>A0A133VS98_9EURY</name>
<accession>A0A133VS98</accession>
<keyword evidence="2" id="KW-1185">Reference proteome</keyword>
<dbReference type="AlphaFoldDB" id="A0A133VS98"/>
<dbReference type="Proteomes" id="UP000070399">
    <property type="component" value="Unassembled WGS sequence"/>
</dbReference>
<evidence type="ECO:0000313" key="1">
    <source>
        <dbReference type="EMBL" id="KXB09312.1"/>
    </source>
</evidence>
<organism evidence="1 2">
    <name type="scientific">candidate division MSBL1 archaeon SCGC-AAA833F18</name>
    <dbReference type="NCBI Taxonomy" id="1698257"/>
    <lineage>
        <taxon>Archaea</taxon>
        <taxon>Methanobacteriati</taxon>
        <taxon>Methanobacteriota</taxon>
        <taxon>candidate division MSBL1</taxon>
    </lineage>
</organism>
<comment type="caution">
    <text evidence="1">The sequence shown here is derived from an EMBL/GenBank/DDBJ whole genome shotgun (WGS) entry which is preliminary data.</text>
</comment>
<sequence>MPHVIVGVWQGIVDEVRLTKDEEKAKEIEQKICKEFEVSFEEKEREEYYEKNAEPNEVYHFTVREDFTVEEE</sequence>
<proteinExistence type="predicted"/>
<reference evidence="1 2" key="1">
    <citation type="journal article" date="2016" name="Sci. Rep.">
        <title>Metabolic traits of an uncultured archaeal lineage -MSBL1- from brine pools of the Red Sea.</title>
        <authorList>
            <person name="Mwirichia R."/>
            <person name="Alam I."/>
            <person name="Rashid M."/>
            <person name="Vinu M."/>
            <person name="Ba-Alawi W."/>
            <person name="Anthony Kamau A."/>
            <person name="Kamanda Ngugi D."/>
            <person name="Goker M."/>
            <person name="Klenk H.P."/>
            <person name="Bajic V."/>
            <person name="Stingl U."/>
        </authorList>
    </citation>
    <scope>NUCLEOTIDE SEQUENCE [LARGE SCALE GENOMIC DNA]</scope>
    <source>
        <strain evidence="1">SCGC-AAA833F18</strain>
    </source>
</reference>